<dbReference type="Proteomes" id="UP000295182">
    <property type="component" value="Unassembled WGS sequence"/>
</dbReference>
<dbReference type="Pfam" id="PF13649">
    <property type="entry name" value="Methyltransf_25"/>
    <property type="match status" value="1"/>
</dbReference>
<keyword evidence="4" id="KW-1185">Reference proteome</keyword>
<evidence type="ECO:0000259" key="2">
    <source>
        <dbReference type="Pfam" id="PF13649"/>
    </source>
</evidence>
<protein>
    <submittedName>
        <fullName evidence="3">Methyltransferase family protein</fullName>
    </submittedName>
</protein>
<dbReference type="SUPFAM" id="SSF53335">
    <property type="entry name" value="S-adenosyl-L-methionine-dependent methyltransferases"/>
    <property type="match status" value="1"/>
</dbReference>
<dbReference type="GO" id="GO:0008168">
    <property type="term" value="F:methyltransferase activity"/>
    <property type="evidence" value="ECO:0007669"/>
    <property type="project" value="UniProtKB-KW"/>
</dbReference>
<organism evidence="3 4">
    <name type="scientific">Simplicispira metamorpha</name>
    <dbReference type="NCBI Taxonomy" id="80881"/>
    <lineage>
        <taxon>Bacteria</taxon>
        <taxon>Pseudomonadati</taxon>
        <taxon>Pseudomonadota</taxon>
        <taxon>Betaproteobacteria</taxon>
        <taxon>Burkholderiales</taxon>
        <taxon>Comamonadaceae</taxon>
        <taxon>Simplicispira</taxon>
    </lineage>
</organism>
<dbReference type="RefSeq" id="WP_119014279.1">
    <property type="nucleotide sequence ID" value="NZ_QXNC01000031.1"/>
</dbReference>
<dbReference type="AlphaFoldDB" id="A0A4R2NAH7"/>
<dbReference type="PANTHER" id="PTHR43861:SF3">
    <property type="entry name" value="PUTATIVE (AFU_ORTHOLOGUE AFUA_2G14390)-RELATED"/>
    <property type="match status" value="1"/>
</dbReference>
<dbReference type="OrthoDB" id="9790457at2"/>
<dbReference type="CDD" id="cd02440">
    <property type="entry name" value="AdoMet_MTases"/>
    <property type="match status" value="1"/>
</dbReference>
<reference evidence="3 4" key="1">
    <citation type="submission" date="2019-03" db="EMBL/GenBank/DDBJ databases">
        <title>Genomic Encyclopedia of Type Strains, Phase IV (KMG-IV): sequencing the most valuable type-strain genomes for metagenomic binning, comparative biology and taxonomic classification.</title>
        <authorList>
            <person name="Goeker M."/>
        </authorList>
    </citation>
    <scope>NUCLEOTIDE SEQUENCE [LARGE SCALE GENOMIC DNA]</scope>
    <source>
        <strain evidence="3 4">DSM 1837</strain>
    </source>
</reference>
<proteinExistence type="predicted"/>
<comment type="caution">
    <text evidence="3">The sequence shown here is derived from an EMBL/GenBank/DDBJ whole genome shotgun (WGS) entry which is preliminary data.</text>
</comment>
<evidence type="ECO:0000313" key="4">
    <source>
        <dbReference type="Proteomes" id="UP000295182"/>
    </source>
</evidence>
<sequence length="262" mass="29174">MPSTDIRTPTINYQALYDGHAQYAKRRLDGSFEQRQILLEVLDFKIPHLLAQLPPGWQAHSVLEIGCATGELVAHFPLAAPVTRTGSDISAENVAAARRRFPGTDFHHGDFRELAPRRFDAVILSDVLEHVEDDVGFLRDAAHLGTTVLVNLPLECNWLNDRRRYGPQDGSGHLRRYTLAQGLDLFARAGLHVTSWQRVWIHELPVEAKRRALRHELLGQAYSGNPIVQATKTAVDMAARAVPAFGRRLHASTLFAAAETQA</sequence>
<dbReference type="InterPro" id="IPR029063">
    <property type="entry name" value="SAM-dependent_MTases_sf"/>
</dbReference>
<keyword evidence="1 3" id="KW-0808">Transferase</keyword>
<gene>
    <name evidence="3" type="ORF">EV674_110105</name>
</gene>
<dbReference type="EMBL" id="SLXH01000010">
    <property type="protein sequence ID" value="TCP18010.1"/>
    <property type="molecule type" value="Genomic_DNA"/>
</dbReference>
<name>A0A4R2NAH7_9BURK</name>
<dbReference type="Gene3D" id="3.40.50.150">
    <property type="entry name" value="Vaccinia Virus protein VP39"/>
    <property type="match status" value="1"/>
</dbReference>
<evidence type="ECO:0000256" key="1">
    <source>
        <dbReference type="ARBA" id="ARBA00022679"/>
    </source>
</evidence>
<keyword evidence="3" id="KW-0489">Methyltransferase</keyword>
<evidence type="ECO:0000313" key="3">
    <source>
        <dbReference type="EMBL" id="TCP18010.1"/>
    </source>
</evidence>
<feature type="domain" description="Methyltransferase" evidence="2">
    <location>
        <begin position="62"/>
        <end position="140"/>
    </location>
</feature>
<dbReference type="InterPro" id="IPR041698">
    <property type="entry name" value="Methyltransf_25"/>
</dbReference>
<accession>A0A4R2NAH7</accession>
<dbReference type="GO" id="GO:0032259">
    <property type="term" value="P:methylation"/>
    <property type="evidence" value="ECO:0007669"/>
    <property type="project" value="UniProtKB-KW"/>
</dbReference>
<dbReference type="PANTHER" id="PTHR43861">
    <property type="entry name" value="TRANS-ACONITATE 2-METHYLTRANSFERASE-RELATED"/>
    <property type="match status" value="1"/>
</dbReference>